<dbReference type="EC" id="3.2.2.22" evidence="8"/>
<dbReference type="Gene3D" id="3.40.420.10">
    <property type="entry name" value="Ricin (A subunit), domain 1"/>
    <property type="match status" value="1"/>
</dbReference>
<dbReference type="SMART" id="SM00458">
    <property type="entry name" value="RICIN"/>
    <property type="match status" value="2"/>
</dbReference>
<evidence type="ECO:0000256" key="2">
    <source>
        <dbReference type="ARBA" id="ARBA00022656"/>
    </source>
</evidence>
<dbReference type="SUPFAM" id="SSF50370">
    <property type="entry name" value="Ricin B-like lectins"/>
    <property type="match status" value="2"/>
</dbReference>
<dbReference type="InterPro" id="IPR036041">
    <property type="entry name" value="Ribosome-inact_prot_sf"/>
</dbReference>
<evidence type="ECO:0000256" key="7">
    <source>
        <dbReference type="ARBA" id="ARBA00023193"/>
    </source>
</evidence>
<dbReference type="InterPro" id="IPR017989">
    <property type="entry name" value="Ribosome_inactivat_1/2"/>
</dbReference>
<feature type="domain" description="Ricin B lectin" evidence="10">
    <location>
        <begin position="441"/>
        <end position="562"/>
    </location>
</feature>
<keyword evidence="6" id="KW-0325">Glycoprotein</keyword>
<dbReference type="InterPro" id="IPR001574">
    <property type="entry name" value="Ribosome_inactivat_prot"/>
</dbReference>
<dbReference type="GO" id="GO:0017148">
    <property type="term" value="P:negative regulation of translation"/>
    <property type="evidence" value="ECO:0007669"/>
    <property type="project" value="UniProtKB-KW"/>
</dbReference>
<dbReference type="PROSITE" id="PS00275">
    <property type="entry name" value="SHIGA_RICIN"/>
    <property type="match status" value="1"/>
</dbReference>
<keyword evidence="9" id="KW-0732">Signal</keyword>
<dbReference type="PANTHER" id="PTHR33453">
    <property type="match status" value="1"/>
</dbReference>
<evidence type="ECO:0000256" key="6">
    <source>
        <dbReference type="ARBA" id="ARBA00023180"/>
    </source>
</evidence>
<dbReference type="AlphaFoldDB" id="O04072"/>
<comment type="function">
    <text evidence="8">The A chain is responsible for inhibiting protein synthesis through the catalytic inactivation of 60S ribosomal subunits by removing adenine from position 4,324 of 28S rRNA. The B chain binds to cell receptors and probably facilitates the entry into the cell of the A chain; B chains are also responsible for cell agglutination (lectin activity).</text>
</comment>
<dbReference type="InterPro" id="IPR016139">
    <property type="entry name" value="Ribosome_inactivat_prot_sub2"/>
</dbReference>
<feature type="signal peptide" evidence="9">
    <location>
        <begin position="1"/>
        <end position="22"/>
    </location>
</feature>
<evidence type="ECO:0000256" key="8">
    <source>
        <dbReference type="RuleBase" id="RU004915"/>
    </source>
</evidence>
<name>O04072_SAMNI</name>
<dbReference type="InterPro" id="IPR016138">
    <property type="entry name" value="Ribosome_inactivat_prot_sub1"/>
</dbReference>
<evidence type="ECO:0000256" key="9">
    <source>
        <dbReference type="SAM" id="SignalP"/>
    </source>
</evidence>
<keyword evidence="2 8" id="KW-0800">Toxin</keyword>
<keyword evidence="5" id="KW-1015">Disulfide bond</keyword>
<protein>
    <recommendedName>
        <fullName evidence="8">Ribosome-inactivating protein</fullName>
    </recommendedName>
    <component>
        <recommendedName>
            <fullName evidence="8">Ribosome-inactivating protein chain A</fullName>
        </recommendedName>
        <alternativeName>
            <fullName evidence="8">rRNA N-glycosidase</fullName>
            <ecNumber evidence="8">3.2.2.22</ecNumber>
        </alternativeName>
    </component>
    <component>
        <recommendedName>
            <fullName evidence="8">Ribosome-inactivating protein chain B</fullName>
        </recommendedName>
    </component>
</protein>
<keyword evidence="3 8" id="KW-0378">Hydrolase</keyword>
<keyword evidence="7 8" id="KW-0652">Protein synthesis inhibitor</keyword>
<reference evidence="11" key="1">
    <citation type="submission" date="1996-05" db="EMBL/GenBank/DDBJ databases">
        <authorList>
            <person name="Van Damme E.J."/>
        </authorList>
    </citation>
    <scope>NUCLEOTIDE SEQUENCE</scope>
</reference>
<evidence type="ECO:0000256" key="5">
    <source>
        <dbReference type="ARBA" id="ARBA00023157"/>
    </source>
</evidence>
<dbReference type="PRINTS" id="PR00396">
    <property type="entry name" value="SHIGARICIN"/>
</dbReference>
<dbReference type="InterPro" id="IPR000772">
    <property type="entry name" value="Ricin_B_lectin"/>
</dbReference>
<comment type="subunit">
    <text evidence="8">Might form dimers or tetramers of disulfide-linked A and B chains.</text>
</comment>
<dbReference type="GO" id="GO:0030598">
    <property type="term" value="F:rRNA N-glycosylase activity"/>
    <property type="evidence" value="ECO:0007669"/>
    <property type="project" value="UniProtKB-EC"/>
</dbReference>
<dbReference type="InterPro" id="IPR035992">
    <property type="entry name" value="Ricin_B-like_lectins"/>
</dbReference>
<evidence type="ECO:0000259" key="10">
    <source>
        <dbReference type="SMART" id="SM00458"/>
    </source>
</evidence>
<proteinExistence type="evidence at transcript level"/>
<comment type="catalytic activity">
    <reaction evidence="1 8">
        <text>Endohydrolysis of the N-glycosidic bond at one specific adenosine on the 28S rRNA.</text>
        <dbReference type="EC" id="3.2.2.22"/>
    </reaction>
</comment>
<comment type="similarity">
    <text evidence="8">Belongs to the ribosome-inactivating protein family.</text>
</comment>
<organism evidence="11">
    <name type="scientific">Sambucus nigra</name>
    <name type="common">European elder</name>
    <dbReference type="NCBI Taxonomy" id="4202"/>
    <lineage>
        <taxon>Eukaryota</taxon>
        <taxon>Viridiplantae</taxon>
        <taxon>Streptophyta</taxon>
        <taxon>Embryophyta</taxon>
        <taxon>Tracheophyta</taxon>
        <taxon>Spermatophyta</taxon>
        <taxon>Magnoliopsida</taxon>
        <taxon>eudicotyledons</taxon>
        <taxon>Gunneridae</taxon>
        <taxon>Pentapetalae</taxon>
        <taxon>asterids</taxon>
        <taxon>campanulids</taxon>
        <taxon>Dipsacales</taxon>
        <taxon>Adoxaceae</taxon>
        <taxon>Sambucus</taxon>
    </lineage>
</organism>
<feature type="domain" description="Ricin B lectin" evidence="10">
    <location>
        <begin position="313"/>
        <end position="438"/>
    </location>
</feature>
<dbReference type="Gene3D" id="2.80.10.50">
    <property type="match status" value="2"/>
</dbReference>
<dbReference type="Pfam" id="PF00161">
    <property type="entry name" value="RIP"/>
    <property type="match status" value="1"/>
</dbReference>
<dbReference type="EMBL" id="U58358">
    <property type="protein sequence ID" value="AAC49673.1"/>
    <property type="molecule type" value="mRNA"/>
</dbReference>
<evidence type="ECO:0000313" key="11">
    <source>
        <dbReference type="EMBL" id="AAC49673.1"/>
    </source>
</evidence>
<dbReference type="PROSITE" id="PS50231">
    <property type="entry name" value="RICIN_B_LECTIN"/>
    <property type="match status" value="2"/>
</dbReference>
<reference evidence="11" key="2">
    <citation type="journal article" date="1997" name="J. Biol. Chem.">
        <title>Isolation and molecular cloning of a novel type 2 ribosome-inactivating protein with an inactive B chain from elderberry (Sambucus nigra) bark.</title>
        <authorList>
            <person name="Van Damme E.J."/>
            <person name="Barre A."/>
            <person name="Rouge P."/>
            <person name="Van Leuven F."/>
            <person name="Peumans W.J."/>
        </authorList>
    </citation>
    <scope>NUCLEOTIDE SEQUENCE</scope>
</reference>
<dbReference type="InterPro" id="IPR017988">
    <property type="entry name" value="Ribosome_inactivat_prot_CS"/>
</dbReference>
<dbReference type="PANTHER" id="PTHR33453:SF34">
    <property type="entry name" value="RIBOSOME-INACTIVATING PROTEIN"/>
    <property type="match status" value="1"/>
</dbReference>
<keyword evidence="4 8" id="KW-0611">Plant defense</keyword>
<evidence type="ECO:0000256" key="1">
    <source>
        <dbReference type="ARBA" id="ARBA00000237"/>
    </source>
</evidence>
<dbReference type="CDD" id="cd23483">
    <property type="entry name" value="beta-trefoil_Ricin_ebulin-like_rpt1"/>
    <property type="match status" value="1"/>
</dbReference>
<dbReference type="GO" id="GO:0006952">
    <property type="term" value="P:defense response"/>
    <property type="evidence" value="ECO:0007669"/>
    <property type="project" value="UniProtKB-KW"/>
</dbReference>
<dbReference type="Gene3D" id="4.10.470.10">
    <property type="entry name" value="Ricin (A Subunit), domain 2"/>
    <property type="match status" value="1"/>
</dbReference>
<dbReference type="SUPFAM" id="SSF56371">
    <property type="entry name" value="Ribosome inactivating proteins (RIP)"/>
    <property type="match status" value="1"/>
</dbReference>
<dbReference type="GO" id="GO:0090729">
    <property type="term" value="F:toxin activity"/>
    <property type="evidence" value="ECO:0007669"/>
    <property type="project" value="UniProtKB-KW"/>
</dbReference>
<sequence length="566" mass="62734">MRVVATILYLVVFLICGLGIHSATPPNYPSVSLKMAGAKWISYRNFLGELQDLVTRKSYTALDLPVLKPQVPVENRFVLARLTNPSGDTVTLAIDVVNLYVVAFSANGKSYFFNDSSTIEMENLFVNTTQDKLKFTGNYISLERLAGVNNRESIFLGPISLAEAISSLWRYTQSNKDTKSLAKALLVVIQMVSEAARFRYIELRIWTSVTDAIDFTPDPLMLSMENKWSYMSKEIQGATLGGTFAHVVQLQDQGNNPINVTNFRRLFQLTYIAVLLYGCAPVTSTSYSNNAIAAQIIRMPVFRVGDDEKCTVVDVTRRISGRDGLCVDVRDGLAKDGNPVQLLSCGQQSSQQWTFRTDGTIRSLGKCLTNSGDSSGNYAMIYNCDTAIRDATKWVLSIDGTITHRLSGLVLTAPQAAQGTTLLLQKNIHAASQGWIVGNVVPLVTFIVGYNQMCLRANTQNNPLWLEDCVLNRTEQMWALYGDGTIRVNSDRSLCVSHSSSDLIIILKCQGSSNQRWVFNTNGTISNPNAKLVMEVRQSDVSLRQIIIYHPTGNLNQQWITDTDPV</sequence>
<accession>O04072</accession>
<dbReference type="Pfam" id="PF00652">
    <property type="entry name" value="Ricin_B_lectin"/>
    <property type="match status" value="2"/>
</dbReference>
<evidence type="ECO:0000256" key="4">
    <source>
        <dbReference type="ARBA" id="ARBA00022821"/>
    </source>
</evidence>
<dbReference type="CDD" id="cd23490">
    <property type="entry name" value="beta-trefoil_Ricin_ebulin-like_rpt2"/>
    <property type="match status" value="1"/>
</dbReference>
<evidence type="ECO:0000256" key="3">
    <source>
        <dbReference type="ARBA" id="ARBA00022801"/>
    </source>
</evidence>
<feature type="chain" id="PRO_5004156937" description="Ribosome-inactivating protein" evidence="9">
    <location>
        <begin position="23"/>
        <end position="566"/>
    </location>
</feature>